<reference evidence="1 2" key="1">
    <citation type="submission" date="2022-04" db="EMBL/GenBank/DDBJ databases">
        <title>The arsenic-methylating capacity of Chitinophaga filiformis YT5 during chitin decomposition.</title>
        <authorList>
            <person name="Chen G."/>
            <person name="Liang Y."/>
        </authorList>
    </citation>
    <scope>NUCLEOTIDE SEQUENCE [LARGE SCALE GENOMIC DNA]</scope>
    <source>
        <strain evidence="1 2">YT5</strain>
    </source>
</reference>
<dbReference type="EMBL" id="CP095855">
    <property type="protein sequence ID" value="UPK72701.1"/>
    <property type="molecule type" value="Genomic_DNA"/>
</dbReference>
<gene>
    <name evidence="1" type="ORF">MYF79_15525</name>
</gene>
<dbReference type="RefSeq" id="WP_247814881.1">
    <property type="nucleotide sequence ID" value="NZ_CP095855.1"/>
</dbReference>
<proteinExistence type="predicted"/>
<organism evidence="1 2">
    <name type="scientific">Chitinophaga filiformis</name>
    <name type="common">Myxococcus filiformis</name>
    <name type="synonym">Flexibacter filiformis</name>
    <dbReference type="NCBI Taxonomy" id="104663"/>
    <lineage>
        <taxon>Bacteria</taxon>
        <taxon>Pseudomonadati</taxon>
        <taxon>Bacteroidota</taxon>
        <taxon>Chitinophagia</taxon>
        <taxon>Chitinophagales</taxon>
        <taxon>Chitinophagaceae</taxon>
        <taxon>Chitinophaga</taxon>
    </lineage>
</organism>
<accession>A0ABY4ID18</accession>
<protein>
    <submittedName>
        <fullName evidence="1">Uncharacterized protein</fullName>
    </submittedName>
</protein>
<dbReference type="Proteomes" id="UP000830198">
    <property type="component" value="Chromosome"/>
</dbReference>
<sequence length="598" mass="67206">MRLFILPCAVLFLLCTVHRVCSQSIITVREIDQNNKSYENKNNADINSRLMIRFDRGAFIRQVNTSGIGNPLPAEAVSLLNTLYDATQKVEGWSKGMEEAVRNYVRGDKASLTTFLQRTSSITGEIVAVFDRDPLTRDYYEGYFKSPEDFTEENIWGGILYALNKRIADLEQQLSQSPAYDDVRIQIGGWLMHNNQPSPLHFNGLDDNPLGDYYEVERWKFTLTDAQAAQLEDIQKWVKSAQQRELNVNEILRGEYLRQFTGILQQRLKTDFEDFKKEGEKVLATLQDQQILTDLRQILTQGDKIKTLLSEKVNYYQSALNNTSAAGGVAFIARLQNDVNTINSEFNKMKGLLNTFQSDIPAASAEVRTQCANLVTMAGAKVTELANLLIPDDLLRFGRDERRLASLALSFSDKVYSLALGSIPEEATTDLLYSGFRQEGDRVVIKMLIAKISTKKSLLEETHSVTLYRILPHLEATVGVIFAHPLTTTKIEKDVQMVPYYNVLFKGILGMSQKWKRNSSLPNNLLDLNFGLHVSSPDFDKDDVPELGLGVVASTLKDYLQVGWAYNLFQGANYIFIGFRLPIPTMNLGGGSGGTGVK</sequence>
<evidence type="ECO:0000313" key="2">
    <source>
        <dbReference type="Proteomes" id="UP000830198"/>
    </source>
</evidence>
<name>A0ABY4ID18_CHIFI</name>
<evidence type="ECO:0000313" key="1">
    <source>
        <dbReference type="EMBL" id="UPK72701.1"/>
    </source>
</evidence>
<keyword evidence="2" id="KW-1185">Reference proteome</keyword>